<feature type="domain" description="GRAM" evidence="1">
    <location>
        <begin position="1"/>
        <end position="50"/>
    </location>
</feature>
<feature type="domain" description="GRAM" evidence="1">
    <location>
        <begin position="131"/>
        <end position="199"/>
    </location>
</feature>
<reference evidence="2" key="1">
    <citation type="submission" date="2021-02" db="EMBL/GenBank/DDBJ databases">
        <authorList>
            <person name="Nowell W R."/>
        </authorList>
    </citation>
    <scope>NUCLEOTIDE SEQUENCE</scope>
</reference>
<dbReference type="EMBL" id="CAJOBA010068941">
    <property type="protein sequence ID" value="CAF4380177.1"/>
    <property type="molecule type" value="Genomic_DNA"/>
</dbReference>
<dbReference type="InterPro" id="IPR011993">
    <property type="entry name" value="PH-like_dom_sf"/>
</dbReference>
<dbReference type="Gene3D" id="2.30.29.30">
    <property type="entry name" value="Pleckstrin-homology domain (PH domain)/Phosphotyrosine-binding domain (PTB)"/>
    <property type="match status" value="2"/>
</dbReference>
<evidence type="ECO:0000313" key="3">
    <source>
        <dbReference type="EMBL" id="CAF4380177.1"/>
    </source>
</evidence>
<evidence type="ECO:0000313" key="2">
    <source>
        <dbReference type="EMBL" id="CAF1580825.1"/>
    </source>
</evidence>
<dbReference type="InterPro" id="IPR004182">
    <property type="entry name" value="GRAM"/>
</dbReference>
<name>A0A8S2FZI5_9BILA</name>
<dbReference type="PANTHER" id="PTHR47666:SF1">
    <property type="entry name" value="PROTEIN VASCULAR ASSOCIATED DEATH 1, CHLOROPLASTIC"/>
    <property type="match status" value="1"/>
</dbReference>
<gene>
    <name evidence="2" type="ORF">OVA965_LOCUS40960</name>
    <name evidence="3" type="ORF">TMI583_LOCUS42501</name>
</gene>
<evidence type="ECO:0000259" key="1">
    <source>
        <dbReference type="SMART" id="SM00568"/>
    </source>
</evidence>
<accession>A0A8S2FZI5</accession>
<organism evidence="2 4">
    <name type="scientific">Didymodactylos carnosus</name>
    <dbReference type="NCBI Taxonomy" id="1234261"/>
    <lineage>
        <taxon>Eukaryota</taxon>
        <taxon>Metazoa</taxon>
        <taxon>Spiralia</taxon>
        <taxon>Gnathifera</taxon>
        <taxon>Rotifera</taxon>
        <taxon>Eurotatoria</taxon>
        <taxon>Bdelloidea</taxon>
        <taxon>Philodinida</taxon>
        <taxon>Philodinidae</taxon>
        <taxon>Didymodactylos</taxon>
    </lineage>
</organism>
<dbReference type="AlphaFoldDB" id="A0A8S2FZI5"/>
<sequence length="249" mass="28883">YSCSYWKGHVPRQGWMYLSVNYLCFYSYLLGKDLTIVLKFTDITSLERVQAYLSEAIRISTRVNVHEFTMFRRIDETFQMLEQLANFAAKKLLSDKGAFKEEDFFPAVTKKTAPKVISQLKRDLDAKSRSETYRCRFRLPRNERLDGETSCSLWTPYNRQNVSGKIYISSDFICFASRVHHQVNVIIPLRNVMVVEKPTQITSDIDNSTALIILTKERGNFLFSNFAEREIVINKLSDMLSQLQGTLSP</sequence>
<proteinExistence type="predicted"/>
<dbReference type="Proteomes" id="UP000682733">
    <property type="component" value="Unassembled WGS sequence"/>
</dbReference>
<comment type="caution">
    <text evidence="2">The sequence shown here is derived from an EMBL/GenBank/DDBJ whole genome shotgun (WGS) entry which is preliminary data.</text>
</comment>
<evidence type="ECO:0000313" key="4">
    <source>
        <dbReference type="Proteomes" id="UP000677228"/>
    </source>
</evidence>
<dbReference type="Proteomes" id="UP000677228">
    <property type="component" value="Unassembled WGS sequence"/>
</dbReference>
<dbReference type="SMART" id="SM00568">
    <property type="entry name" value="GRAM"/>
    <property type="match status" value="2"/>
</dbReference>
<dbReference type="PANTHER" id="PTHR47666">
    <property type="entry name" value="PROTEIN VASCULAR ASSOCIATED DEATH 1, CHLOROPLASTIC"/>
    <property type="match status" value="1"/>
</dbReference>
<feature type="non-terminal residue" evidence="2">
    <location>
        <position position="1"/>
    </location>
</feature>
<dbReference type="FunFam" id="2.30.29.30:FF:000013">
    <property type="entry name" value="Putative TBC1 domain family member 8B"/>
    <property type="match status" value="1"/>
</dbReference>
<dbReference type="Pfam" id="PF02893">
    <property type="entry name" value="GRAM"/>
    <property type="match status" value="2"/>
</dbReference>
<dbReference type="EMBL" id="CAJNOK010045866">
    <property type="protein sequence ID" value="CAF1580825.1"/>
    <property type="molecule type" value="Genomic_DNA"/>
</dbReference>
<protein>
    <recommendedName>
        <fullName evidence="1">GRAM domain-containing protein</fullName>
    </recommendedName>
</protein>